<dbReference type="RefSeq" id="WP_111229675.1">
    <property type="nucleotide sequence ID" value="NZ_NBIU01000010.1"/>
</dbReference>
<dbReference type="Pfam" id="PF00005">
    <property type="entry name" value="ABC_tran"/>
    <property type="match status" value="1"/>
</dbReference>
<dbReference type="GO" id="GO:0016887">
    <property type="term" value="F:ATP hydrolysis activity"/>
    <property type="evidence" value="ECO:0007669"/>
    <property type="project" value="InterPro"/>
</dbReference>
<dbReference type="InterPro" id="IPR027417">
    <property type="entry name" value="P-loop_NTPase"/>
</dbReference>
<keyword evidence="2" id="KW-0547">Nucleotide-binding</keyword>
<keyword evidence="1" id="KW-0813">Transport</keyword>
<evidence type="ECO:0000259" key="4">
    <source>
        <dbReference type="PROSITE" id="PS50893"/>
    </source>
</evidence>
<evidence type="ECO:0000313" key="5">
    <source>
        <dbReference type="EMBL" id="PZT48245.1"/>
    </source>
</evidence>
<evidence type="ECO:0000256" key="2">
    <source>
        <dbReference type="ARBA" id="ARBA00022741"/>
    </source>
</evidence>
<dbReference type="PROSITE" id="PS50893">
    <property type="entry name" value="ABC_TRANSPORTER_2"/>
    <property type="match status" value="1"/>
</dbReference>
<dbReference type="InterPro" id="IPR003593">
    <property type="entry name" value="AAA+_ATPase"/>
</dbReference>
<keyword evidence="3" id="KW-0067">ATP-binding</keyword>
<dbReference type="SMART" id="SM00382">
    <property type="entry name" value="AAA"/>
    <property type="match status" value="1"/>
</dbReference>
<dbReference type="CDD" id="cd03230">
    <property type="entry name" value="ABC_DR_subfamily_A"/>
    <property type="match status" value="1"/>
</dbReference>
<accession>A0A2W6MUP3</accession>
<dbReference type="PANTHER" id="PTHR42939">
    <property type="entry name" value="ABC TRANSPORTER ATP-BINDING PROTEIN ALBC-RELATED"/>
    <property type="match status" value="1"/>
</dbReference>
<proteinExistence type="predicted"/>
<feature type="domain" description="ABC transporter" evidence="4">
    <location>
        <begin position="2"/>
        <end position="225"/>
    </location>
</feature>
<dbReference type="InterPro" id="IPR051782">
    <property type="entry name" value="ABC_Transporter_VariousFunc"/>
</dbReference>
<reference evidence="5 6" key="1">
    <citation type="submission" date="2017-03" db="EMBL/GenBank/DDBJ databases">
        <title>Genomic and clinical evidence uncovers the enterohepatic species Helicobacter valdiviensis as a potential human intestinal pathogen.</title>
        <authorList>
            <person name="Fresia P."/>
            <person name="Jara R."/>
            <person name="Sierra R."/>
            <person name="Ferres I."/>
            <person name="Greif G."/>
            <person name="Iraola G."/>
            <person name="Collado L."/>
        </authorList>
    </citation>
    <scope>NUCLEOTIDE SEQUENCE [LARGE SCALE GENOMIC DNA]</scope>
    <source>
        <strain evidence="5 6">WBE14</strain>
    </source>
</reference>
<dbReference type="OrthoDB" id="9778870at2"/>
<dbReference type="SUPFAM" id="SSF52540">
    <property type="entry name" value="P-loop containing nucleoside triphosphate hydrolases"/>
    <property type="match status" value="1"/>
</dbReference>
<dbReference type="Proteomes" id="UP000249746">
    <property type="component" value="Unassembled WGS sequence"/>
</dbReference>
<dbReference type="InterPro" id="IPR003439">
    <property type="entry name" value="ABC_transporter-like_ATP-bd"/>
</dbReference>
<keyword evidence="6" id="KW-1185">Reference proteome</keyword>
<sequence>MVDIKNLTKAYGDSIALDNVNLHLQKGKIIGLLGPNGSGKTTLMKVILGLLKQLKSGEVLINGEKISDSSRNFIAYLPDKNHIPPEWSLQRACEFYADFFSDFDIQKAHRLFKDFNLPLQARLKSLSKGNQEKVSLILTLSRNALLYILDEPIAGVDPLAREEIFKLILQNHRSDSTTLISTHLLLDVEHILDEVIFISYGNAFLHKPLSEITSPTKNLNEAFKEYFG</sequence>
<dbReference type="PANTHER" id="PTHR42939:SF1">
    <property type="entry name" value="ABC TRANSPORTER ATP-BINDING PROTEIN ALBC-RELATED"/>
    <property type="match status" value="1"/>
</dbReference>
<comment type="caution">
    <text evidence="5">The sequence shown here is derived from an EMBL/GenBank/DDBJ whole genome shotgun (WGS) entry which is preliminary data.</text>
</comment>
<organism evidence="5 6">
    <name type="scientific">Helicobacter valdiviensis</name>
    <dbReference type="NCBI Taxonomy" id="1458358"/>
    <lineage>
        <taxon>Bacteria</taxon>
        <taxon>Pseudomonadati</taxon>
        <taxon>Campylobacterota</taxon>
        <taxon>Epsilonproteobacteria</taxon>
        <taxon>Campylobacterales</taxon>
        <taxon>Helicobacteraceae</taxon>
        <taxon>Helicobacter</taxon>
    </lineage>
</organism>
<dbReference type="EMBL" id="NBIU01000010">
    <property type="protein sequence ID" value="PZT48245.1"/>
    <property type="molecule type" value="Genomic_DNA"/>
</dbReference>
<protein>
    <recommendedName>
        <fullName evidence="4">ABC transporter domain-containing protein</fullName>
    </recommendedName>
</protein>
<name>A0A2W6MUP3_9HELI</name>
<evidence type="ECO:0000313" key="6">
    <source>
        <dbReference type="Proteomes" id="UP000249746"/>
    </source>
</evidence>
<evidence type="ECO:0000256" key="3">
    <source>
        <dbReference type="ARBA" id="ARBA00022840"/>
    </source>
</evidence>
<dbReference type="GO" id="GO:0005524">
    <property type="term" value="F:ATP binding"/>
    <property type="evidence" value="ECO:0007669"/>
    <property type="project" value="UniProtKB-KW"/>
</dbReference>
<gene>
    <name evidence="5" type="ORF">B6S12_04775</name>
</gene>
<dbReference type="AlphaFoldDB" id="A0A2W6MUP3"/>
<dbReference type="Gene3D" id="3.40.50.300">
    <property type="entry name" value="P-loop containing nucleotide triphosphate hydrolases"/>
    <property type="match status" value="1"/>
</dbReference>
<evidence type="ECO:0000256" key="1">
    <source>
        <dbReference type="ARBA" id="ARBA00022448"/>
    </source>
</evidence>